<dbReference type="STRING" id="10195.A0A3M7T8E3"/>
<organism evidence="4 5">
    <name type="scientific">Brachionus plicatilis</name>
    <name type="common">Marine rotifer</name>
    <name type="synonym">Brachionus muelleri</name>
    <dbReference type="NCBI Taxonomy" id="10195"/>
    <lineage>
        <taxon>Eukaryota</taxon>
        <taxon>Metazoa</taxon>
        <taxon>Spiralia</taxon>
        <taxon>Gnathifera</taxon>
        <taxon>Rotifera</taxon>
        <taxon>Eurotatoria</taxon>
        <taxon>Monogononta</taxon>
        <taxon>Pseudotrocha</taxon>
        <taxon>Ploima</taxon>
        <taxon>Brachionidae</taxon>
        <taxon>Brachionus</taxon>
    </lineage>
</organism>
<keyword evidence="2" id="KW-0677">Repeat</keyword>
<dbReference type="PRINTS" id="PR00320">
    <property type="entry name" value="GPROTEINBRPT"/>
</dbReference>
<dbReference type="EMBL" id="REGN01000131">
    <property type="protein sequence ID" value="RNA44221.1"/>
    <property type="molecule type" value="Genomic_DNA"/>
</dbReference>
<evidence type="ECO:0000256" key="1">
    <source>
        <dbReference type="ARBA" id="ARBA00022574"/>
    </source>
</evidence>
<dbReference type="InterPro" id="IPR001680">
    <property type="entry name" value="WD40_rpt"/>
</dbReference>
<dbReference type="PROSITE" id="PS50294">
    <property type="entry name" value="WD_REPEATS_REGION"/>
    <property type="match status" value="4"/>
</dbReference>
<dbReference type="SUPFAM" id="SSF50978">
    <property type="entry name" value="WD40 repeat-like"/>
    <property type="match status" value="1"/>
</dbReference>
<name>A0A3M7T8E3_BRAPC</name>
<dbReference type="PROSITE" id="PS00678">
    <property type="entry name" value="WD_REPEATS_1"/>
    <property type="match status" value="5"/>
</dbReference>
<feature type="repeat" description="WD" evidence="3">
    <location>
        <begin position="24"/>
        <end position="64"/>
    </location>
</feature>
<evidence type="ECO:0000313" key="5">
    <source>
        <dbReference type="Proteomes" id="UP000276133"/>
    </source>
</evidence>
<comment type="caution">
    <text evidence="4">The sequence shown here is derived from an EMBL/GenBank/DDBJ whole genome shotgun (WGS) entry which is preliminary data.</text>
</comment>
<dbReference type="InterPro" id="IPR036322">
    <property type="entry name" value="WD40_repeat_dom_sf"/>
</dbReference>
<feature type="repeat" description="WD" evidence="3">
    <location>
        <begin position="105"/>
        <end position="144"/>
    </location>
</feature>
<dbReference type="PANTHER" id="PTHR22847">
    <property type="entry name" value="WD40 REPEAT PROTEIN"/>
    <property type="match status" value="1"/>
</dbReference>
<evidence type="ECO:0000256" key="3">
    <source>
        <dbReference type="PROSITE-ProRule" id="PRU00221"/>
    </source>
</evidence>
<dbReference type="Pfam" id="PF00400">
    <property type="entry name" value="WD40"/>
    <property type="match status" value="5"/>
</dbReference>
<dbReference type="AlphaFoldDB" id="A0A3M7T8E3"/>
<protein>
    <submittedName>
        <fullName evidence="4">F-box WD repeat-containing 7</fullName>
    </submittedName>
</protein>
<dbReference type="PROSITE" id="PS50082">
    <property type="entry name" value="WD_REPEATS_2"/>
    <property type="match status" value="5"/>
</dbReference>
<dbReference type="OrthoDB" id="5580488at2759"/>
<dbReference type="InterPro" id="IPR020472">
    <property type="entry name" value="WD40_PAC1"/>
</dbReference>
<dbReference type="Proteomes" id="UP000276133">
    <property type="component" value="Unassembled WGS sequence"/>
</dbReference>
<reference evidence="4 5" key="1">
    <citation type="journal article" date="2018" name="Sci. Rep.">
        <title>Genomic signatures of local adaptation to the degree of environmental predictability in rotifers.</title>
        <authorList>
            <person name="Franch-Gras L."/>
            <person name="Hahn C."/>
            <person name="Garcia-Roger E.M."/>
            <person name="Carmona M.J."/>
            <person name="Serra M."/>
            <person name="Gomez A."/>
        </authorList>
    </citation>
    <scope>NUCLEOTIDE SEQUENCE [LARGE SCALE GENOMIC DNA]</scope>
    <source>
        <strain evidence="4">HYR1</strain>
    </source>
</reference>
<dbReference type="CDD" id="cd00200">
    <property type="entry name" value="WD40"/>
    <property type="match status" value="1"/>
</dbReference>
<dbReference type="SMART" id="SM00320">
    <property type="entry name" value="WD40"/>
    <property type="match status" value="5"/>
</dbReference>
<evidence type="ECO:0000256" key="2">
    <source>
        <dbReference type="ARBA" id="ARBA00022737"/>
    </source>
</evidence>
<accession>A0A3M7T8E3</accession>
<dbReference type="PANTHER" id="PTHR22847:SF736">
    <property type="entry name" value="F-BOX DOMAIN-CONTAINING PROTEIN"/>
    <property type="match status" value="1"/>
</dbReference>
<proteinExistence type="predicted"/>
<dbReference type="InterPro" id="IPR019775">
    <property type="entry name" value="WD40_repeat_CS"/>
</dbReference>
<sequence length="228" mass="25776">MASGSKDGTVKIWNLFDGRIGQTLRGHSRGIWCLKFLTKYLLCSGSYDSLIKIWNLKDGTCSRTLDSHTGPVWSIVKCDYFLVSASQDRTAIVWDLNDCDKVNRLVAHKGAIFCVDAQKDLVVTGSSDKFIKLWNIYTGECHKSVQVDQFDGVSSISMSHNHIACACKQTITLWKIGFAYSLELIREFKEHFKKIESIQILTTKWPNSELLMVSGSKDGLIKIWNNNE</sequence>
<feature type="repeat" description="WD" evidence="3">
    <location>
        <begin position="65"/>
        <end position="104"/>
    </location>
</feature>
<feature type="repeat" description="WD" evidence="3">
    <location>
        <begin position="1"/>
        <end position="23"/>
    </location>
</feature>
<keyword evidence="5" id="KW-1185">Reference proteome</keyword>
<dbReference type="Gene3D" id="2.130.10.10">
    <property type="entry name" value="YVTN repeat-like/Quinoprotein amine dehydrogenase"/>
    <property type="match status" value="2"/>
</dbReference>
<evidence type="ECO:0000313" key="4">
    <source>
        <dbReference type="EMBL" id="RNA44221.1"/>
    </source>
</evidence>
<gene>
    <name evidence="4" type="ORF">BpHYR1_047751</name>
</gene>
<dbReference type="InterPro" id="IPR015943">
    <property type="entry name" value="WD40/YVTN_repeat-like_dom_sf"/>
</dbReference>
<feature type="repeat" description="WD" evidence="3">
    <location>
        <begin position="211"/>
        <end position="228"/>
    </location>
</feature>
<keyword evidence="1 3" id="KW-0853">WD repeat</keyword>